<organism evidence="7 8">
    <name type="scientific">Heracleum sosnowskyi</name>
    <dbReference type="NCBI Taxonomy" id="360622"/>
    <lineage>
        <taxon>Eukaryota</taxon>
        <taxon>Viridiplantae</taxon>
        <taxon>Streptophyta</taxon>
        <taxon>Embryophyta</taxon>
        <taxon>Tracheophyta</taxon>
        <taxon>Spermatophyta</taxon>
        <taxon>Magnoliopsida</taxon>
        <taxon>eudicotyledons</taxon>
        <taxon>Gunneridae</taxon>
        <taxon>Pentapetalae</taxon>
        <taxon>asterids</taxon>
        <taxon>campanulids</taxon>
        <taxon>Apiales</taxon>
        <taxon>Apiaceae</taxon>
        <taxon>Apioideae</taxon>
        <taxon>apioid superclade</taxon>
        <taxon>Tordylieae</taxon>
        <taxon>Tordyliinae</taxon>
        <taxon>Heracleum</taxon>
    </lineage>
</organism>
<proteinExistence type="inferred from homology"/>
<keyword evidence="6" id="KW-1015">Disulfide bond</keyword>
<dbReference type="Pfam" id="PF05498">
    <property type="entry name" value="RALF"/>
    <property type="match status" value="1"/>
</dbReference>
<keyword evidence="8" id="KW-1185">Reference proteome</keyword>
<dbReference type="InterPro" id="IPR008801">
    <property type="entry name" value="RALF"/>
</dbReference>
<sequence length="124" mass="14210">MEIIEKLQKLKMECFGNDRMRAKTQTVLCTSTFEDTKPLSMYYAELEEASRSRKFLGDCMREEEEMMISRRMLSQGSQYISYSALSKDSVPCDYRGHSYYNCGSAGQANPYSRSCSVITQCARA</sequence>
<dbReference type="GO" id="GO:0005179">
    <property type="term" value="F:hormone activity"/>
    <property type="evidence" value="ECO:0007669"/>
    <property type="project" value="UniProtKB-KW"/>
</dbReference>
<keyword evidence="5" id="KW-0732">Signal</keyword>
<keyword evidence="4" id="KW-0372">Hormone</keyword>
<name>A0AAD8INF3_9APIA</name>
<evidence type="ECO:0000256" key="5">
    <source>
        <dbReference type="ARBA" id="ARBA00022729"/>
    </source>
</evidence>
<dbReference type="Proteomes" id="UP001237642">
    <property type="component" value="Unassembled WGS sequence"/>
</dbReference>
<dbReference type="GO" id="GO:0005576">
    <property type="term" value="C:extracellular region"/>
    <property type="evidence" value="ECO:0007669"/>
    <property type="project" value="UniProtKB-SubCell"/>
</dbReference>
<evidence type="ECO:0000256" key="6">
    <source>
        <dbReference type="ARBA" id="ARBA00023157"/>
    </source>
</evidence>
<comment type="subcellular location">
    <subcellularLocation>
        <location evidence="1">Secreted</location>
    </subcellularLocation>
</comment>
<dbReference type="PANTHER" id="PTHR33136">
    <property type="entry name" value="RAPID ALKALINIZATION FACTOR-LIKE"/>
    <property type="match status" value="1"/>
</dbReference>
<dbReference type="AlphaFoldDB" id="A0AAD8INF3"/>
<keyword evidence="3" id="KW-0964">Secreted</keyword>
<evidence type="ECO:0000256" key="4">
    <source>
        <dbReference type="ARBA" id="ARBA00022702"/>
    </source>
</evidence>
<comment type="similarity">
    <text evidence="2">Belongs to the plant rapid alkalinization factor (RALF) family.</text>
</comment>
<dbReference type="EMBL" id="JAUIZM010000004">
    <property type="protein sequence ID" value="KAK1388880.1"/>
    <property type="molecule type" value="Genomic_DNA"/>
</dbReference>
<reference evidence="7" key="2">
    <citation type="submission" date="2023-05" db="EMBL/GenBank/DDBJ databases">
        <authorList>
            <person name="Schelkunov M.I."/>
        </authorList>
    </citation>
    <scope>NUCLEOTIDE SEQUENCE</scope>
    <source>
        <strain evidence="7">Hsosn_3</strain>
        <tissue evidence="7">Leaf</tissue>
    </source>
</reference>
<dbReference type="GO" id="GO:0019722">
    <property type="term" value="P:calcium-mediated signaling"/>
    <property type="evidence" value="ECO:0007669"/>
    <property type="project" value="TreeGrafter"/>
</dbReference>
<protein>
    <recommendedName>
        <fullName evidence="9">Rapid alkalinization factor</fullName>
    </recommendedName>
</protein>
<dbReference type="PANTHER" id="PTHR33136:SF6">
    <property type="entry name" value="PROTEIN RALF-LIKE 34"/>
    <property type="match status" value="1"/>
</dbReference>
<comment type="caution">
    <text evidence="7">The sequence shown here is derived from an EMBL/GenBank/DDBJ whole genome shotgun (WGS) entry which is preliminary data.</text>
</comment>
<dbReference type="GO" id="GO:0009506">
    <property type="term" value="C:plasmodesma"/>
    <property type="evidence" value="ECO:0007669"/>
    <property type="project" value="TreeGrafter"/>
</dbReference>
<evidence type="ECO:0000256" key="2">
    <source>
        <dbReference type="ARBA" id="ARBA00009178"/>
    </source>
</evidence>
<evidence type="ECO:0008006" key="9">
    <source>
        <dbReference type="Google" id="ProtNLM"/>
    </source>
</evidence>
<evidence type="ECO:0000313" key="7">
    <source>
        <dbReference type="EMBL" id="KAK1388880.1"/>
    </source>
</evidence>
<evidence type="ECO:0000313" key="8">
    <source>
        <dbReference type="Proteomes" id="UP001237642"/>
    </source>
</evidence>
<reference evidence="7" key="1">
    <citation type="submission" date="2023-02" db="EMBL/GenBank/DDBJ databases">
        <title>Genome of toxic invasive species Heracleum sosnowskyi carries increased number of genes despite the absence of recent whole-genome duplications.</title>
        <authorList>
            <person name="Schelkunov M."/>
            <person name="Shtratnikova V."/>
            <person name="Makarenko M."/>
            <person name="Klepikova A."/>
            <person name="Omelchenko D."/>
            <person name="Novikova G."/>
            <person name="Obukhova E."/>
            <person name="Bogdanov V."/>
            <person name="Penin A."/>
            <person name="Logacheva M."/>
        </authorList>
    </citation>
    <scope>NUCLEOTIDE SEQUENCE</scope>
    <source>
        <strain evidence="7">Hsosn_3</strain>
        <tissue evidence="7">Leaf</tissue>
    </source>
</reference>
<accession>A0AAD8INF3</accession>
<evidence type="ECO:0000256" key="1">
    <source>
        <dbReference type="ARBA" id="ARBA00004613"/>
    </source>
</evidence>
<gene>
    <name evidence="7" type="ORF">POM88_017058</name>
</gene>
<evidence type="ECO:0000256" key="3">
    <source>
        <dbReference type="ARBA" id="ARBA00022525"/>
    </source>
</evidence>